<dbReference type="AlphaFoldDB" id="A0AA35SRA8"/>
<feature type="non-terminal residue" evidence="1">
    <location>
        <position position="1"/>
    </location>
</feature>
<keyword evidence="2" id="KW-1185">Reference proteome</keyword>
<proteinExistence type="predicted"/>
<evidence type="ECO:0000313" key="2">
    <source>
        <dbReference type="Proteomes" id="UP001174909"/>
    </source>
</evidence>
<gene>
    <name evidence="1" type="ORF">GBAR_LOCUS19266</name>
</gene>
<reference evidence="1" key="1">
    <citation type="submission" date="2023-03" db="EMBL/GenBank/DDBJ databases">
        <authorList>
            <person name="Steffen K."/>
            <person name="Cardenas P."/>
        </authorList>
    </citation>
    <scope>NUCLEOTIDE SEQUENCE</scope>
</reference>
<dbReference type="EMBL" id="CASHTH010002714">
    <property type="protein sequence ID" value="CAI8034159.1"/>
    <property type="molecule type" value="Genomic_DNA"/>
</dbReference>
<organism evidence="1 2">
    <name type="scientific">Geodia barretti</name>
    <name type="common">Barrett's horny sponge</name>
    <dbReference type="NCBI Taxonomy" id="519541"/>
    <lineage>
        <taxon>Eukaryota</taxon>
        <taxon>Metazoa</taxon>
        <taxon>Porifera</taxon>
        <taxon>Demospongiae</taxon>
        <taxon>Heteroscleromorpha</taxon>
        <taxon>Tetractinellida</taxon>
        <taxon>Astrophorina</taxon>
        <taxon>Geodiidae</taxon>
        <taxon>Geodia</taxon>
    </lineage>
</organism>
<evidence type="ECO:0000313" key="1">
    <source>
        <dbReference type="EMBL" id="CAI8034159.1"/>
    </source>
</evidence>
<accession>A0AA35SRA8</accession>
<protein>
    <submittedName>
        <fullName evidence="1">Uncharacterized protein</fullName>
    </submittedName>
</protein>
<sequence length="231" mass="24660">MMLVEVCKVIPSCFEAETNDSPVSVLANGSSFLFLIISEKVVSVKFYDTAAVLHVSPQQLLALCCLSNGNISALSLKLAISRVPTEVQSADILSSLFGETCDNISAPAQAVDGRDVSVSLFLFPVCQWSICSAFVCNDKLIVSARKENCSVLNVYASSSVTLFGEHKLPVFSNGVLFQHEIGSCSVPSKGLLSTTIAYRPVLSLLRSQSSVKSDSSTLSIASSASDVFFRQ</sequence>
<comment type="caution">
    <text evidence="1">The sequence shown here is derived from an EMBL/GenBank/DDBJ whole genome shotgun (WGS) entry which is preliminary data.</text>
</comment>
<dbReference type="Proteomes" id="UP001174909">
    <property type="component" value="Unassembled WGS sequence"/>
</dbReference>
<name>A0AA35SRA8_GEOBA</name>